<reference evidence="1 2" key="1">
    <citation type="submission" date="2019-12" db="EMBL/GenBank/DDBJ databases">
        <title>Genome sequenceing of Clostridium bovifaecis.</title>
        <authorList>
            <person name="Yao Y."/>
        </authorList>
    </citation>
    <scope>NUCLEOTIDE SEQUENCE [LARGE SCALE GENOMIC DNA]</scope>
    <source>
        <strain evidence="1 2">BXX</strain>
    </source>
</reference>
<dbReference type="AlphaFoldDB" id="A0A6I6EJ53"/>
<name>A0A6I6EJ53_9CLOT</name>
<evidence type="ECO:0000313" key="2">
    <source>
        <dbReference type="Proteomes" id="UP000422764"/>
    </source>
</evidence>
<sequence>MNKVLAYTLIGLIPKSELANKIISSAEKLNLLSNKLKEMVGRFKI</sequence>
<evidence type="ECO:0000313" key="1">
    <source>
        <dbReference type="EMBL" id="QGU93842.1"/>
    </source>
</evidence>
<keyword evidence="2" id="KW-1185">Reference proteome</keyword>
<proteinExistence type="predicted"/>
<dbReference type="EMBL" id="CP046522">
    <property type="protein sequence ID" value="QGU93842.1"/>
    <property type="molecule type" value="Genomic_DNA"/>
</dbReference>
<gene>
    <name evidence="1" type="ORF">GOM49_00720</name>
</gene>
<accession>A0A6I6EJ53</accession>
<dbReference type="Proteomes" id="UP000422764">
    <property type="component" value="Chromosome"/>
</dbReference>
<protein>
    <submittedName>
        <fullName evidence="1">Uncharacterized protein</fullName>
    </submittedName>
</protein>
<organism evidence="1 2">
    <name type="scientific">Clostridium bovifaecis</name>
    <dbReference type="NCBI Taxonomy" id="2184719"/>
    <lineage>
        <taxon>Bacteria</taxon>
        <taxon>Bacillati</taxon>
        <taxon>Bacillota</taxon>
        <taxon>Clostridia</taxon>
        <taxon>Eubacteriales</taxon>
        <taxon>Clostridiaceae</taxon>
        <taxon>Clostridium</taxon>
    </lineage>
</organism>